<dbReference type="InterPro" id="IPR003356">
    <property type="entry name" value="DNA_methylase_A-5"/>
</dbReference>
<evidence type="ECO:0000256" key="4">
    <source>
        <dbReference type="ARBA" id="ARBA00022691"/>
    </source>
</evidence>
<feature type="non-terminal residue" evidence="10">
    <location>
        <position position="1"/>
    </location>
</feature>
<evidence type="ECO:0000256" key="6">
    <source>
        <dbReference type="ARBA" id="ARBA00047942"/>
    </source>
</evidence>
<dbReference type="Pfam" id="PF02384">
    <property type="entry name" value="N6_Mtase"/>
    <property type="match status" value="1"/>
</dbReference>
<dbReference type="Gene3D" id="3.40.50.150">
    <property type="entry name" value="Vaccinia Virus protein VP39"/>
    <property type="match status" value="1"/>
</dbReference>
<keyword evidence="8" id="KW-0812">Transmembrane</keyword>
<keyword evidence="2 10" id="KW-0489">Methyltransferase</keyword>
<keyword evidence="5" id="KW-0680">Restriction system</keyword>
<feature type="transmembrane region" description="Helical" evidence="8">
    <location>
        <begin position="98"/>
        <end position="115"/>
    </location>
</feature>
<evidence type="ECO:0000259" key="9">
    <source>
        <dbReference type="Pfam" id="PF02384"/>
    </source>
</evidence>
<proteinExistence type="predicted"/>
<comment type="catalytic activity">
    <reaction evidence="6">
        <text>a 2'-deoxyadenosine in DNA + S-adenosyl-L-methionine = an N(6)-methyl-2'-deoxyadenosine in DNA + S-adenosyl-L-homocysteine + H(+)</text>
        <dbReference type="Rhea" id="RHEA:15197"/>
        <dbReference type="Rhea" id="RHEA-COMP:12418"/>
        <dbReference type="Rhea" id="RHEA-COMP:12419"/>
        <dbReference type="ChEBI" id="CHEBI:15378"/>
        <dbReference type="ChEBI" id="CHEBI:57856"/>
        <dbReference type="ChEBI" id="CHEBI:59789"/>
        <dbReference type="ChEBI" id="CHEBI:90615"/>
        <dbReference type="ChEBI" id="CHEBI:90616"/>
        <dbReference type="EC" id="2.1.1.72"/>
    </reaction>
</comment>
<keyword evidence="8" id="KW-1133">Transmembrane helix</keyword>
<dbReference type="Proteomes" id="UP001207588">
    <property type="component" value="Unassembled WGS sequence"/>
</dbReference>
<dbReference type="EC" id="2.1.1.72" evidence="1"/>
<reference evidence="10" key="2">
    <citation type="journal article" date="2022" name="BMC Genomics">
        <title>Comparative genome analysis of mycobacteria focusing on tRNA and non-coding RNA.</title>
        <authorList>
            <person name="Behra P.R.K."/>
            <person name="Pettersson B.M.F."/>
            <person name="Ramesh M."/>
            <person name="Das S."/>
            <person name="Dasgupta S."/>
            <person name="Kirsebom L.A."/>
        </authorList>
    </citation>
    <scope>NUCLEOTIDE SEQUENCE</scope>
    <source>
        <strain evidence="10">DSM 45439</strain>
    </source>
</reference>
<evidence type="ECO:0000256" key="5">
    <source>
        <dbReference type="ARBA" id="ARBA00022747"/>
    </source>
</evidence>
<keyword evidence="8" id="KW-0472">Membrane</keyword>
<dbReference type="InterPro" id="IPR051537">
    <property type="entry name" value="DNA_Adenine_Mtase"/>
</dbReference>
<evidence type="ECO:0000313" key="11">
    <source>
        <dbReference type="Proteomes" id="UP001207588"/>
    </source>
</evidence>
<dbReference type="GO" id="GO:0009007">
    <property type="term" value="F:site-specific DNA-methyltransferase (adenine-specific) activity"/>
    <property type="evidence" value="ECO:0007669"/>
    <property type="project" value="UniProtKB-EC"/>
</dbReference>
<dbReference type="GO" id="GO:0003677">
    <property type="term" value="F:DNA binding"/>
    <property type="evidence" value="ECO:0007669"/>
    <property type="project" value="InterPro"/>
</dbReference>
<dbReference type="EMBL" id="JACKTG010000082">
    <property type="protein sequence ID" value="MCV6992153.1"/>
    <property type="molecule type" value="Genomic_DNA"/>
</dbReference>
<dbReference type="PANTHER" id="PTHR42933:SF3">
    <property type="entry name" value="TYPE I RESTRICTION ENZYME MJAVIII METHYLASE SUBUNIT"/>
    <property type="match status" value="1"/>
</dbReference>
<evidence type="ECO:0000256" key="8">
    <source>
        <dbReference type="SAM" id="Phobius"/>
    </source>
</evidence>
<feature type="domain" description="DNA methylase adenine-specific" evidence="9">
    <location>
        <begin position="41"/>
        <end position="144"/>
    </location>
</feature>
<comment type="caution">
    <text evidence="10">The sequence shown here is derived from an EMBL/GenBank/DDBJ whole genome shotgun (WGS) entry which is preliminary data.</text>
</comment>
<evidence type="ECO:0000313" key="10">
    <source>
        <dbReference type="EMBL" id="MCV6992153.1"/>
    </source>
</evidence>
<reference evidence="10" key="1">
    <citation type="submission" date="2020-07" db="EMBL/GenBank/DDBJ databases">
        <authorList>
            <person name="Pettersson B.M.F."/>
            <person name="Behra P.R.K."/>
            <person name="Ramesh M."/>
            <person name="Das S."/>
            <person name="Dasgupta S."/>
            <person name="Kirsebom L.A."/>
        </authorList>
    </citation>
    <scope>NUCLEOTIDE SEQUENCE</scope>
    <source>
        <strain evidence="10">DSM 45439</strain>
    </source>
</reference>
<dbReference type="GO" id="GO:0009307">
    <property type="term" value="P:DNA restriction-modification system"/>
    <property type="evidence" value="ECO:0007669"/>
    <property type="project" value="UniProtKB-KW"/>
</dbReference>
<dbReference type="PANTHER" id="PTHR42933">
    <property type="entry name" value="SLR6095 PROTEIN"/>
    <property type="match status" value="1"/>
</dbReference>
<evidence type="ECO:0000256" key="2">
    <source>
        <dbReference type="ARBA" id="ARBA00022603"/>
    </source>
</evidence>
<evidence type="ECO:0000256" key="1">
    <source>
        <dbReference type="ARBA" id="ARBA00011900"/>
    </source>
</evidence>
<dbReference type="AlphaFoldDB" id="A0AAW5S9H0"/>
<gene>
    <name evidence="10" type="ORF">H7I91_23255</name>
</gene>
<dbReference type="GO" id="GO:0032259">
    <property type="term" value="P:methylation"/>
    <property type="evidence" value="ECO:0007669"/>
    <property type="project" value="UniProtKB-KW"/>
</dbReference>
<name>A0AAW5S9H0_MYCBC</name>
<feature type="compositionally biased region" description="Polar residues" evidence="7">
    <location>
        <begin position="1"/>
        <end position="39"/>
    </location>
</feature>
<dbReference type="InterPro" id="IPR029063">
    <property type="entry name" value="SAM-dependent_MTases_sf"/>
</dbReference>
<accession>A0AAW5S9H0</accession>
<sequence>TATSTTYLQQSSRPRSTLRNGPTTHWSKSNSTSLHQNQGDSEDLHELRFVEHMLDSLTKGGTGIAIVPISCATAPSDHKRNLLKKHTLEAVMSMPPEVFYPVGVITCIMVFTAGIPHATSNKKSWFGYWRDDGFIKTKHLGRIDKHHTWPGIRDHWVEMFRNREVHAGESVAQKVTADDEWVAEAYMETDYSKLSKEDFERVLLDYAMFGMSTSMETDEESGSEDEE</sequence>
<evidence type="ECO:0000256" key="7">
    <source>
        <dbReference type="SAM" id="MobiDB-lite"/>
    </source>
</evidence>
<feature type="region of interest" description="Disordered" evidence="7">
    <location>
        <begin position="1"/>
        <end position="40"/>
    </location>
</feature>
<protein>
    <recommendedName>
        <fullName evidence="1">site-specific DNA-methyltransferase (adenine-specific)</fullName>
        <ecNumber evidence="1">2.1.1.72</ecNumber>
    </recommendedName>
</protein>
<dbReference type="SUPFAM" id="SSF53335">
    <property type="entry name" value="S-adenosyl-L-methionine-dependent methyltransferases"/>
    <property type="match status" value="1"/>
</dbReference>
<evidence type="ECO:0000256" key="3">
    <source>
        <dbReference type="ARBA" id="ARBA00022679"/>
    </source>
</evidence>
<dbReference type="RefSeq" id="WP_372512388.1">
    <property type="nucleotide sequence ID" value="NZ_JACKTG010000082.1"/>
</dbReference>
<dbReference type="GO" id="GO:0008170">
    <property type="term" value="F:N-methyltransferase activity"/>
    <property type="evidence" value="ECO:0007669"/>
    <property type="project" value="InterPro"/>
</dbReference>
<keyword evidence="4" id="KW-0949">S-adenosyl-L-methionine</keyword>
<organism evidence="10 11">
    <name type="scientific">Mycobacterium bouchedurhonense</name>
    <dbReference type="NCBI Taxonomy" id="701041"/>
    <lineage>
        <taxon>Bacteria</taxon>
        <taxon>Bacillati</taxon>
        <taxon>Actinomycetota</taxon>
        <taxon>Actinomycetes</taxon>
        <taxon>Mycobacteriales</taxon>
        <taxon>Mycobacteriaceae</taxon>
        <taxon>Mycobacterium</taxon>
        <taxon>Mycobacterium avium complex (MAC)</taxon>
    </lineage>
</organism>
<keyword evidence="3" id="KW-0808">Transferase</keyword>